<dbReference type="InParanoid" id="A0A0C3H487"/>
<evidence type="ECO:0000313" key="2">
    <source>
        <dbReference type="Proteomes" id="UP000054321"/>
    </source>
</evidence>
<protein>
    <submittedName>
        <fullName evidence="1">Uncharacterized protein</fullName>
    </submittedName>
</protein>
<reference evidence="1 2" key="1">
    <citation type="submission" date="2014-04" db="EMBL/GenBank/DDBJ databases">
        <authorList>
            <consortium name="DOE Joint Genome Institute"/>
            <person name="Kuo A."/>
            <person name="Martino E."/>
            <person name="Perotto S."/>
            <person name="Kohler A."/>
            <person name="Nagy L.G."/>
            <person name="Floudas D."/>
            <person name="Copeland A."/>
            <person name="Barry K.W."/>
            <person name="Cichocki N."/>
            <person name="Veneault-Fourrey C."/>
            <person name="LaButti K."/>
            <person name="Lindquist E.A."/>
            <person name="Lipzen A."/>
            <person name="Lundell T."/>
            <person name="Morin E."/>
            <person name="Murat C."/>
            <person name="Sun H."/>
            <person name="Tunlid A."/>
            <person name="Henrissat B."/>
            <person name="Grigoriev I.V."/>
            <person name="Hibbett D.S."/>
            <person name="Martin F."/>
            <person name="Nordberg H.P."/>
            <person name="Cantor M.N."/>
            <person name="Hua S.X."/>
        </authorList>
    </citation>
    <scope>NUCLEOTIDE SEQUENCE [LARGE SCALE GENOMIC DNA]</scope>
    <source>
        <strain evidence="1 2">Zn</strain>
    </source>
</reference>
<reference evidence="2" key="2">
    <citation type="submission" date="2015-01" db="EMBL/GenBank/DDBJ databases">
        <title>Evolutionary Origins and Diversification of the Mycorrhizal Mutualists.</title>
        <authorList>
            <consortium name="DOE Joint Genome Institute"/>
            <consortium name="Mycorrhizal Genomics Consortium"/>
            <person name="Kohler A."/>
            <person name="Kuo A."/>
            <person name="Nagy L.G."/>
            <person name="Floudas D."/>
            <person name="Copeland A."/>
            <person name="Barry K.W."/>
            <person name="Cichocki N."/>
            <person name="Veneault-Fourrey C."/>
            <person name="LaButti K."/>
            <person name="Lindquist E.A."/>
            <person name="Lipzen A."/>
            <person name="Lundell T."/>
            <person name="Morin E."/>
            <person name="Murat C."/>
            <person name="Riley R."/>
            <person name="Ohm R."/>
            <person name="Sun H."/>
            <person name="Tunlid A."/>
            <person name="Henrissat B."/>
            <person name="Grigoriev I.V."/>
            <person name="Hibbett D.S."/>
            <person name="Martin F."/>
        </authorList>
    </citation>
    <scope>NUCLEOTIDE SEQUENCE [LARGE SCALE GENOMIC DNA]</scope>
    <source>
        <strain evidence="2">Zn</strain>
    </source>
</reference>
<evidence type="ECO:0000313" key="1">
    <source>
        <dbReference type="EMBL" id="KIM98144.1"/>
    </source>
</evidence>
<name>A0A0C3H487_OIDMZ</name>
<dbReference type="Proteomes" id="UP000054321">
    <property type="component" value="Unassembled WGS sequence"/>
</dbReference>
<organism evidence="1 2">
    <name type="scientific">Oidiodendron maius (strain Zn)</name>
    <dbReference type="NCBI Taxonomy" id="913774"/>
    <lineage>
        <taxon>Eukaryota</taxon>
        <taxon>Fungi</taxon>
        <taxon>Dikarya</taxon>
        <taxon>Ascomycota</taxon>
        <taxon>Pezizomycotina</taxon>
        <taxon>Leotiomycetes</taxon>
        <taxon>Leotiomycetes incertae sedis</taxon>
        <taxon>Myxotrichaceae</taxon>
        <taxon>Oidiodendron</taxon>
    </lineage>
</organism>
<dbReference type="HOGENOM" id="CLU_2134228_0_0_1"/>
<sequence>MDSTREVSPVIPHCIPSVLKPSVSYLPAMPRQLEIGRPCRVSHVTLIKVRCTYIKGSRCLTTVNGKWETGKLTPNRRSILCKPAKTEICPRLSCGSIWMKPWLSSAEVGWPQL</sequence>
<gene>
    <name evidence="1" type="ORF">OIDMADRAFT_20417</name>
</gene>
<proteinExistence type="predicted"/>
<keyword evidence="2" id="KW-1185">Reference proteome</keyword>
<dbReference type="AlphaFoldDB" id="A0A0C3H487"/>
<dbReference type="EMBL" id="KN832881">
    <property type="protein sequence ID" value="KIM98144.1"/>
    <property type="molecule type" value="Genomic_DNA"/>
</dbReference>
<accession>A0A0C3H487</accession>